<reference evidence="2 3" key="1">
    <citation type="submission" date="2016-11" db="EMBL/GenBank/DDBJ databases">
        <authorList>
            <person name="Jaros S."/>
            <person name="Januszkiewicz K."/>
            <person name="Wedrychowicz H."/>
        </authorList>
    </citation>
    <scope>NUCLEOTIDE SEQUENCE [LARGE SCALE GENOMIC DNA]</scope>
    <source>
        <strain evidence="2 3">DSM 26910</strain>
    </source>
</reference>
<dbReference type="OrthoDB" id="9799878at2"/>
<organism evidence="2 3">
    <name type="scientific">Mariniphaga anaerophila</name>
    <dbReference type="NCBI Taxonomy" id="1484053"/>
    <lineage>
        <taxon>Bacteria</taxon>
        <taxon>Pseudomonadati</taxon>
        <taxon>Bacteroidota</taxon>
        <taxon>Bacteroidia</taxon>
        <taxon>Marinilabiliales</taxon>
        <taxon>Prolixibacteraceae</taxon>
        <taxon>Mariniphaga</taxon>
    </lineage>
</organism>
<dbReference type="AlphaFoldDB" id="A0A1M4T117"/>
<dbReference type="Gene3D" id="2.120.10.30">
    <property type="entry name" value="TolB, C-terminal domain"/>
    <property type="match status" value="1"/>
</dbReference>
<dbReference type="RefSeq" id="WP_072998154.1">
    <property type="nucleotide sequence ID" value="NZ_FQUM01000001.1"/>
</dbReference>
<dbReference type="PANTHER" id="PTHR36842">
    <property type="entry name" value="PROTEIN TOLB HOMOLOG"/>
    <property type="match status" value="1"/>
</dbReference>
<feature type="signal peptide" evidence="1">
    <location>
        <begin position="1"/>
        <end position="19"/>
    </location>
</feature>
<evidence type="ECO:0008006" key="4">
    <source>
        <dbReference type="Google" id="ProtNLM"/>
    </source>
</evidence>
<proteinExistence type="predicted"/>
<dbReference type="EMBL" id="FQUM01000001">
    <property type="protein sequence ID" value="SHE38149.1"/>
    <property type="molecule type" value="Genomic_DNA"/>
</dbReference>
<evidence type="ECO:0000313" key="2">
    <source>
        <dbReference type="EMBL" id="SHE38149.1"/>
    </source>
</evidence>
<keyword evidence="1" id="KW-0732">Signal</keyword>
<feature type="chain" id="PRO_5012002197" description="WD40-like Beta Propeller Repeat" evidence="1">
    <location>
        <begin position="20"/>
        <end position="963"/>
    </location>
</feature>
<evidence type="ECO:0000313" key="3">
    <source>
        <dbReference type="Proteomes" id="UP000184164"/>
    </source>
</evidence>
<dbReference type="InterPro" id="IPR011042">
    <property type="entry name" value="6-blade_b-propeller_TolB-like"/>
</dbReference>
<protein>
    <recommendedName>
        <fullName evidence="4">WD40-like Beta Propeller Repeat</fullName>
    </recommendedName>
</protein>
<keyword evidence="3" id="KW-1185">Reference proteome</keyword>
<name>A0A1M4T117_9BACT</name>
<dbReference type="SUPFAM" id="SSF82171">
    <property type="entry name" value="DPP6 N-terminal domain-like"/>
    <property type="match status" value="1"/>
</dbReference>
<dbReference type="PANTHER" id="PTHR36842:SF1">
    <property type="entry name" value="PROTEIN TOLB"/>
    <property type="match status" value="1"/>
</dbReference>
<evidence type="ECO:0000256" key="1">
    <source>
        <dbReference type="SAM" id="SignalP"/>
    </source>
</evidence>
<sequence length="963" mass="109840">MKRPLAFTFFILVAVNALGQYFQTGQDPASIRWRQINTQNFQLIYPDYFEQQAQKLAGTLETVYPYGSYSLKYSPEKMPVILHTQTVKSNGLVAWAPRRSEFYTTPHQDIYPQDWLEQLALHEFRHVVQLTKVNSNLPSWTKFLLGEQITALVFGAYLPWWLIEGDAVVTETALGNYGRGRFPSFLMEQKAQVIEKGVFSYDKAYLGSYREFVPDHYSMGYYLTGNLRARYGSSIVEEIFTRAGSHPFSGAPVRKVLKNHTGLNTAENYRSVFDSLRIEWQKEDQHYSDGYDRVVSKPEKYFTSYRYNHWLNDSTLVSYKTAFDRIASFVEIKADGTEKRIALPGTIFRESVSGRDDWIVWSEQVPDLRWQHSGRSVIRMFNASSKKQLKIIPEFKAFSPSLSPDKTKIAVVEADFSNNYYLSVYRVSDGELVHRFQSANNNYFFSPEWLDNENVATIILSGNGKRIASVDFTTNELRRLTQTDLGDVKQLRLAGDWLYFVSSYSGKNDLCRMNLLGKNIEKVYDSRFGVESPAISADGKSVVLSDYTSDGFRLIKTTADNDKVVQLQNVKKGAYLLAEKLAGQENGVPVFPDTISGGFVSKKYPKGKQLFNFHSWAPVYVDTQEYEFYPGVSLMSQDKLGISETVLGYKWDLAEGTGKFVADFSFKGWFPIIDVIFSYGKRASEYWQIMQKVNSQGTVVSRDTTLQRYTWGQTNSGLNIRLPLNLERGPFNRLLQPEIQYAFNYYKAGNSAPEQFQGGSFHSLGYRLYFHQLLKQSYLDMYPDFGFVVDGSFRHSPAGTLRAGQMKALQSVVYLPGFMKNHGVRLYGGVQKKEDSGAIGFSDIVRYARGWGRINTTSIFTGGIDYKMPLFYPDWNLGGIVYVKRVKASLFADYSRLKGNLYEQGKIAGTYTSNISSLGTEVTADVNLIRFYAPSSIGFRASYLPEMKDVYFNFLFSIDFTSF</sequence>
<gene>
    <name evidence="2" type="ORF">SAMN05444274_101222</name>
</gene>
<dbReference type="STRING" id="1484053.SAMN05444274_101222"/>
<accession>A0A1M4T117</accession>
<dbReference type="Proteomes" id="UP000184164">
    <property type="component" value="Unassembled WGS sequence"/>
</dbReference>